<reference evidence="3 4" key="2">
    <citation type="journal article" date="2011" name="Stand. Genomic Sci.">
        <title>Complete genome sequence of Oceanithermus profundus type strain (506).</title>
        <authorList>
            <person name="Pati A."/>
            <person name="Zhang X."/>
            <person name="Lapidus A."/>
            <person name="Nolan M."/>
            <person name="Lucas S."/>
            <person name="Del Rio T.G."/>
            <person name="Tice H."/>
            <person name="Cheng J.F."/>
            <person name="Tapia R."/>
            <person name="Han C."/>
            <person name="Goodwin L."/>
            <person name="Pitluck S."/>
            <person name="Liolios K."/>
            <person name="Pagani I."/>
            <person name="Ivanova N."/>
            <person name="Mavromatis K."/>
            <person name="Chen A."/>
            <person name="Palaniappan K."/>
            <person name="Hauser L."/>
            <person name="Jeffries C.D."/>
            <person name="Brambilla E.M."/>
            <person name="Rohl A."/>
            <person name="Mwirichia R."/>
            <person name="Rohde M."/>
            <person name="Tindall B.J."/>
            <person name="Sikorski J."/>
            <person name="Wirth R."/>
            <person name="Goker M."/>
            <person name="Woyke T."/>
            <person name="Detter J.C."/>
            <person name="Bristow J."/>
            <person name="Eisen J.A."/>
            <person name="Markowitz V."/>
            <person name="Hugenholtz P."/>
            <person name="Kyrpides N.C."/>
            <person name="Klenk H.P."/>
            <person name="Land M."/>
        </authorList>
    </citation>
    <scope>NUCLEOTIDE SEQUENCE [LARGE SCALE GENOMIC DNA]</scope>
    <source>
        <strain evidence="4">DSM 14977 / NBRC 100410 / VKM B-2274 / 506</strain>
        <plasmid evidence="4">Plasmid pOCEPR01</plasmid>
    </source>
</reference>
<evidence type="ECO:0000313" key="4">
    <source>
        <dbReference type="Proteomes" id="UP000008722"/>
    </source>
</evidence>
<feature type="signal peptide" evidence="2">
    <location>
        <begin position="1"/>
        <end position="18"/>
    </location>
</feature>
<dbReference type="AlphaFoldDB" id="E4UAM2"/>
<protein>
    <submittedName>
        <fullName evidence="3">Uncharacterized protein</fullName>
    </submittedName>
</protein>
<dbReference type="OrthoDB" id="30664at2"/>
<reference evidence="4" key="1">
    <citation type="submission" date="2010-11" db="EMBL/GenBank/DDBJ databases">
        <title>The complete sequence of plasmid of Oceanithermus profundus DSM 14977.</title>
        <authorList>
            <consortium name="US DOE Joint Genome Institute (JGI-PGF)"/>
            <person name="Lucas S."/>
            <person name="Copeland A."/>
            <person name="Lapidus A."/>
            <person name="Bruce D."/>
            <person name="Goodwin L."/>
            <person name="Pitluck S."/>
            <person name="Kyrpides N."/>
            <person name="Mavromatis K."/>
            <person name="Pagani I."/>
            <person name="Ivanova N."/>
            <person name="Zhang X."/>
            <person name="Brettin T."/>
            <person name="Detter J.C."/>
            <person name="Tapia R."/>
            <person name="Han C."/>
            <person name="Land M."/>
            <person name="Hauser L."/>
            <person name="Markowitz V."/>
            <person name="Cheng J.-F."/>
            <person name="Hugenholtz P."/>
            <person name="Woyke T."/>
            <person name="Wu D."/>
            <person name="Tindall B."/>
            <person name="Faehnrich R."/>
            <person name="Brambilla E."/>
            <person name="Klenk H.-P."/>
            <person name="Eisen J.A."/>
        </authorList>
    </citation>
    <scope>NUCLEOTIDE SEQUENCE [LARGE SCALE GENOMIC DNA]</scope>
    <source>
        <strain evidence="4">DSM 14977 / NBRC 100410 / VKM B-2274 / 506</strain>
        <plasmid evidence="4">Plasmid pOCEPR01</plasmid>
    </source>
</reference>
<geneLocation type="plasmid" evidence="3 4">
    <name>pOCEPR01</name>
</geneLocation>
<accession>E4UAM2</accession>
<gene>
    <name evidence="3" type="ordered locus">Ocepr_2353</name>
</gene>
<keyword evidence="3" id="KW-0614">Plasmid</keyword>
<feature type="compositionally biased region" description="Polar residues" evidence="1">
    <location>
        <begin position="133"/>
        <end position="160"/>
    </location>
</feature>
<evidence type="ECO:0000256" key="1">
    <source>
        <dbReference type="SAM" id="MobiDB-lite"/>
    </source>
</evidence>
<feature type="chain" id="PRO_5003190410" evidence="2">
    <location>
        <begin position="19"/>
        <end position="296"/>
    </location>
</feature>
<organism evidence="3 4">
    <name type="scientific">Oceanithermus profundus (strain DSM 14977 / NBRC 100410 / VKM B-2274 / 506)</name>
    <dbReference type="NCBI Taxonomy" id="670487"/>
    <lineage>
        <taxon>Bacteria</taxon>
        <taxon>Thermotogati</taxon>
        <taxon>Deinococcota</taxon>
        <taxon>Deinococci</taxon>
        <taxon>Thermales</taxon>
        <taxon>Thermaceae</taxon>
        <taxon>Oceanithermus</taxon>
    </lineage>
</organism>
<dbReference type="eggNOG" id="ENOG5033BFT">
    <property type="taxonomic scope" value="Bacteria"/>
</dbReference>
<feature type="region of interest" description="Disordered" evidence="1">
    <location>
        <begin position="128"/>
        <end position="160"/>
    </location>
</feature>
<dbReference type="RefSeq" id="WP_013449780.1">
    <property type="nucleotide sequence ID" value="NC_014753.1"/>
</dbReference>
<dbReference type="KEGG" id="opr:Ocepr_2353"/>
<evidence type="ECO:0000313" key="3">
    <source>
        <dbReference type="EMBL" id="ADR37801.1"/>
    </source>
</evidence>
<dbReference type="HOGENOM" id="CLU_1022348_0_0_0"/>
<keyword evidence="4" id="KW-1185">Reference proteome</keyword>
<dbReference type="Proteomes" id="UP000008722">
    <property type="component" value="Plasmid pOCEPR01"/>
</dbReference>
<name>E4UAM2_OCEP5</name>
<keyword evidence="2" id="KW-0732">Signal</keyword>
<sequence length="296" mass="31923" precursor="true">MRTLIFLVAIGLSALAQAAAPTGPRTTTVYYAPELTSTAGIIEVSPHFTTVLRFPGRIEDYYLGDEPLLKIKAQDNVFVIWPLQRAGRTDLHVLVNGQSLEFIVEVVAEGQPREYIIKEHLPYRRPTAPVSVTAPTQPRASSTPSYTAPTKPAATSTETPQIAVRKVAEANEGGQIAFAGAKVEGSARLVAPGQVAAFLSIANTGVANLVIDPGELEVRQNGNLLEYLLIRTPPEDVVPPTRALTMTVQIMDAKAGPLEVFFNVRDEGSGVIYRVALEFWPTDKLSPARKITVGAL</sequence>
<evidence type="ECO:0000256" key="2">
    <source>
        <dbReference type="SAM" id="SignalP"/>
    </source>
</evidence>
<dbReference type="EMBL" id="CP002362">
    <property type="protein sequence ID" value="ADR37801.1"/>
    <property type="molecule type" value="Genomic_DNA"/>
</dbReference>
<proteinExistence type="predicted"/>